<dbReference type="Proteomes" id="UP000308730">
    <property type="component" value="Unassembled WGS sequence"/>
</dbReference>
<dbReference type="EMBL" id="SGPM01000057">
    <property type="protein sequence ID" value="THH31114.1"/>
    <property type="molecule type" value="Genomic_DNA"/>
</dbReference>
<evidence type="ECO:0000313" key="2">
    <source>
        <dbReference type="EMBL" id="THH31114.1"/>
    </source>
</evidence>
<evidence type="ECO:0000256" key="1">
    <source>
        <dbReference type="SAM" id="MobiDB-lite"/>
    </source>
</evidence>
<feature type="region of interest" description="Disordered" evidence="1">
    <location>
        <begin position="232"/>
        <end position="274"/>
    </location>
</feature>
<feature type="compositionally biased region" description="Low complexity" evidence="1">
    <location>
        <begin position="232"/>
        <end position="251"/>
    </location>
</feature>
<dbReference type="OrthoDB" id="3237291at2759"/>
<feature type="region of interest" description="Disordered" evidence="1">
    <location>
        <begin position="54"/>
        <end position="85"/>
    </location>
</feature>
<name>A0A4S4MXG3_9APHY</name>
<proteinExistence type="predicted"/>
<keyword evidence="3" id="KW-1185">Reference proteome</keyword>
<protein>
    <submittedName>
        <fullName evidence="2">Uncharacterized protein</fullName>
    </submittedName>
</protein>
<organism evidence="2 3">
    <name type="scientific">Antrodiella citrinella</name>
    <dbReference type="NCBI Taxonomy" id="2447956"/>
    <lineage>
        <taxon>Eukaryota</taxon>
        <taxon>Fungi</taxon>
        <taxon>Dikarya</taxon>
        <taxon>Basidiomycota</taxon>
        <taxon>Agaricomycotina</taxon>
        <taxon>Agaricomycetes</taxon>
        <taxon>Polyporales</taxon>
        <taxon>Steccherinaceae</taxon>
        <taxon>Antrodiella</taxon>
    </lineage>
</organism>
<evidence type="ECO:0000313" key="3">
    <source>
        <dbReference type="Proteomes" id="UP000308730"/>
    </source>
</evidence>
<dbReference type="AlphaFoldDB" id="A0A4S4MXG3"/>
<gene>
    <name evidence="2" type="ORF">EUX98_g3086</name>
</gene>
<accession>A0A4S4MXG3</accession>
<reference evidence="2 3" key="1">
    <citation type="submission" date="2019-02" db="EMBL/GenBank/DDBJ databases">
        <title>Genome sequencing of the rare red list fungi Antrodiella citrinella (Flaviporus citrinellus).</title>
        <authorList>
            <person name="Buettner E."/>
            <person name="Kellner H."/>
        </authorList>
    </citation>
    <scope>NUCLEOTIDE SEQUENCE [LARGE SCALE GENOMIC DNA]</scope>
    <source>
        <strain evidence="2 3">DSM 108506</strain>
    </source>
</reference>
<comment type="caution">
    <text evidence="2">The sequence shown here is derived from an EMBL/GenBank/DDBJ whole genome shotgun (WGS) entry which is preliminary data.</text>
</comment>
<sequence length="306" mass="32508">MPPVALKDRIALLQQQTAADQPHNQPINTGAQASGGLKAKIANFERKGAVPIPRGSFGLGAPPVDDGSSKRKGELYGNRVPGLSKPTIESVEPNVRRRTMSSSHLSHYSISSRSATPPVPELPVHLTGGAMPYSPSLGVPRMPFGVAPPVRRTVSDVLPHIHDTSDFANAGFNGGIDGSVSEEVTMVEEPKQEMEDREKDDVKVDALEVITAVGFSEKPAIVVSTIIAPEPSPAAPNSASTAQSPTSSYSPVSYRGGGGAKSPPSSYSPVSPRDGVFRNHLRPLLQMSLKPTVLRHLRHPFFQALL</sequence>
<feature type="compositionally biased region" description="Low complexity" evidence="1">
    <location>
        <begin position="262"/>
        <end position="272"/>
    </location>
</feature>